<keyword evidence="3" id="KW-0547">Nucleotide-binding</keyword>
<dbReference type="EMBL" id="JATAAI010000029">
    <property type="protein sequence ID" value="KAK1736390.1"/>
    <property type="molecule type" value="Genomic_DNA"/>
</dbReference>
<dbReference type="SMART" id="SM00129">
    <property type="entry name" value="KISc"/>
    <property type="match status" value="1"/>
</dbReference>
<feature type="binding site" evidence="3">
    <location>
        <begin position="107"/>
        <end position="114"/>
    </location>
    <ligand>
        <name>ATP</name>
        <dbReference type="ChEBI" id="CHEBI:30616"/>
    </ligand>
</feature>
<feature type="domain" description="Kinesin motor" evidence="5">
    <location>
        <begin position="1"/>
        <end position="148"/>
    </location>
</feature>
<dbReference type="PROSITE" id="PS50067">
    <property type="entry name" value="KINESIN_MOTOR_2"/>
    <property type="match status" value="1"/>
</dbReference>
<comment type="caution">
    <text evidence="6">The sequence shown here is derived from an EMBL/GenBank/DDBJ whole genome shotgun (WGS) entry which is preliminary data.</text>
</comment>
<dbReference type="GO" id="GO:0007018">
    <property type="term" value="P:microtubule-based movement"/>
    <property type="evidence" value="ECO:0007669"/>
    <property type="project" value="InterPro"/>
</dbReference>
<dbReference type="GO" id="GO:0005524">
    <property type="term" value="F:ATP binding"/>
    <property type="evidence" value="ECO:0007669"/>
    <property type="project" value="UniProtKB-UniRule"/>
</dbReference>
<keyword evidence="3" id="KW-0067">ATP-binding</keyword>
<keyword evidence="1" id="KW-0175">Coiled coil</keyword>
<gene>
    <name evidence="6" type="ORF">QTG54_012990</name>
</gene>
<dbReference type="InterPro" id="IPR001752">
    <property type="entry name" value="Kinesin_motor_dom"/>
</dbReference>
<evidence type="ECO:0000256" key="3">
    <source>
        <dbReference type="PROSITE-ProRule" id="PRU00283"/>
    </source>
</evidence>
<evidence type="ECO:0000256" key="1">
    <source>
        <dbReference type="ARBA" id="ARBA00023054"/>
    </source>
</evidence>
<dbReference type="InterPro" id="IPR027417">
    <property type="entry name" value="P-loop_NTPase"/>
</dbReference>
<evidence type="ECO:0000256" key="2">
    <source>
        <dbReference type="ARBA" id="ARBA00023175"/>
    </source>
</evidence>
<comment type="similarity">
    <text evidence="3">Belongs to the TRAFAC class myosin-kinesin ATPase superfamily. Kinesin family.</text>
</comment>
<dbReference type="Proteomes" id="UP001224775">
    <property type="component" value="Unassembled WGS sequence"/>
</dbReference>
<evidence type="ECO:0000313" key="6">
    <source>
        <dbReference type="EMBL" id="KAK1736390.1"/>
    </source>
</evidence>
<feature type="compositionally biased region" description="Low complexity" evidence="4">
    <location>
        <begin position="35"/>
        <end position="55"/>
    </location>
</feature>
<dbReference type="Pfam" id="PF00225">
    <property type="entry name" value="Kinesin"/>
    <property type="match status" value="1"/>
</dbReference>
<evidence type="ECO:0000256" key="4">
    <source>
        <dbReference type="SAM" id="MobiDB-lite"/>
    </source>
</evidence>
<dbReference type="SUPFAM" id="SSF52540">
    <property type="entry name" value="P-loop containing nucleoside triphosphate hydrolases"/>
    <property type="match status" value="1"/>
</dbReference>
<keyword evidence="7" id="KW-1185">Reference proteome</keyword>
<keyword evidence="2 3" id="KW-0505">Motor protein</keyword>
<dbReference type="PANTHER" id="PTHR47968">
    <property type="entry name" value="CENTROMERE PROTEIN E"/>
    <property type="match status" value="1"/>
</dbReference>
<dbReference type="InterPro" id="IPR027640">
    <property type="entry name" value="Kinesin-like_fam"/>
</dbReference>
<feature type="region of interest" description="Disordered" evidence="4">
    <location>
        <begin position="35"/>
        <end position="59"/>
    </location>
</feature>
<name>A0AAD8XZP4_9STRA</name>
<organism evidence="6 7">
    <name type="scientific">Skeletonema marinoi</name>
    <dbReference type="NCBI Taxonomy" id="267567"/>
    <lineage>
        <taxon>Eukaryota</taxon>
        <taxon>Sar</taxon>
        <taxon>Stramenopiles</taxon>
        <taxon>Ochrophyta</taxon>
        <taxon>Bacillariophyta</taxon>
        <taxon>Coscinodiscophyceae</taxon>
        <taxon>Thalassiosirophycidae</taxon>
        <taxon>Thalassiosirales</taxon>
        <taxon>Skeletonemataceae</taxon>
        <taxon>Skeletonema</taxon>
        <taxon>Skeletonema marinoi-dohrnii complex</taxon>
    </lineage>
</organism>
<dbReference type="PANTHER" id="PTHR47968:SF75">
    <property type="entry name" value="CENTROMERE-ASSOCIATED PROTEIN E"/>
    <property type="match status" value="1"/>
</dbReference>
<protein>
    <submittedName>
        <fullName evidence="6">Kinesin family protein</fullName>
    </submittedName>
</protein>
<proteinExistence type="inferred from homology"/>
<dbReference type="InterPro" id="IPR036961">
    <property type="entry name" value="Kinesin_motor_dom_sf"/>
</dbReference>
<evidence type="ECO:0000313" key="7">
    <source>
        <dbReference type="Proteomes" id="UP001224775"/>
    </source>
</evidence>
<sequence length="148" mass="15272">MSSSSIAASEGEEAPSAIRVLRKQRRLILESKSNAAAAAGSVGEESSSSSASAEGTVTIADHQQGGSSFTYDAVFGPESQQIDIFESVKGIVDAVVSGYNGTIVAYGQTSSGKTHTIFGEESALSSSTDNDEATAGLVQRSLKLYLTR</sequence>
<dbReference type="AlphaFoldDB" id="A0AAD8XZP4"/>
<dbReference type="GO" id="GO:0003777">
    <property type="term" value="F:microtubule motor activity"/>
    <property type="evidence" value="ECO:0007669"/>
    <property type="project" value="InterPro"/>
</dbReference>
<accession>A0AAD8XZP4</accession>
<evidence type="ECO:0000259" key="5">
    <source>
        <dbReference type="PROSITE" id="PS50067"/>
    </source>
</evidence>
<dbReference type="GO" id="GO:0008017">
    <property type="term" value="F:microtubule binding"/>
    <property type="evidence" value="ECO:0007669"/>
    <property type="project" value="InterPro"/>
</dbReference>
<dbReference type="Gene3D" id="3.40.850.10">
    <property type="entry name" value="Kinesin motor domain"/>
    <property type="match status" value="1"/>
</dbReference>
<reference evidence="6" key="1">
    <citation type="submission" date="2023-06" db="EMBL/GenBank/DDBJ databases">
        <title>Survivors Of The Sea: Transcriptome response of Skeletonema marinoi to long-term dormancy.</title>
        <authorList>
            <person name="Pinder M.I.M."/>
            <person name="Kourtchenko O."/>
            <person name="Robertson E.K."/>
            <person name="Larsson T."/>
            <person name="Maumus F."/>
            <person name="Osuna-Cruz C.M."/>
            <person name="Vancaester E."/>
            <person name="Stenow R."/>
            <person name="Vandepoele K."/>
            <person name="Ploug H."/>
            <person name="Bruchert V."/>
            <person name="Godhe A."/>
            <person name="Topel M."/>
        </authorList>
    </citation>
    <scope>NUCLEOTIDE SEQUENCE</scope>
    <source>
        <strain evidence="6">R05AC</strain>
    </source>
</reference>